<dbReference type="Proteomes" id="UP000641646">
    <property type="component" value="Unassembled WGS sequence"/>
</dbReference>
<protein>
    <submittedName>
        <fullName evidence="2">Relaxase/mobilization nuclease domain-containing protein</fullName>
    </submittedName>
</protein>
<dbReference type="Pfam" id="PF03432">
    <property type="entry name" value="Relaxase"/>
    <property type="match status" value="1"/>
</dbReference>
<comment type="caution">
    <text evidence="2">The sequence shown here is derived from an EMBL/GenBank/DDBJ whole genome shotgun (WGS) entry which is preliminary data.</text>
</comment>
<sequence length="376" mass="43924">MIGKQVKGRGFRGVLNYLFDKEGAELIDGNMVGENPRELAAEFRFSRALNPRVERVVYHASLSVPAREKLDNDKWREIALDYLNGMGFDDNQYIVVRHADRTHDHIHIVASRIKLTGECVHDGWDYRRSEQLIRQLERDYQLEAVQPSWEKGRRSPTTGEWRRLQRTGEESVREKLQDYIDEAATNCPAMPQLINRLKDEGIDVRVGYTRTGKNKGISYQLDGIAISGTHLGREYTFPGLQKYKGISYSREQDRAIQRASNRQPADVEEVQRQRTRIVARIVNNYLHHIGENGYQGKQYTAGWDEDELVLVRNSDNQQLMRAMCKDDGWSAVERNRLTVQDVQFFQRWQQLLIETREREQLELERKQSQRGFELSL</sequence>
<reference evidence="2" key="1">
    <citation type="journal article" date="2015" name="ISME J.">
        <title>Draft Genome Sequence of Streptomyces incarnatus NRRL8089, which Produces the Nucleoside Antibiotic Sinefungin.</title>
        <authorList>
            <person name="Oshima K."/>
            <person name="Hattori M."/>
            <person name="Shimizu H."/>
            <person name="Fukuda K."/>
            <person name="Nemoto M."/>
            <person name="Inagaki K."/>
            <person name="Tamura T."/>
        </authorList>
    </citation>
    <scope>NUCLEOTIDE SEQUENCE</scope>
    <source>
        <strain evidence="2">FACHB-1375</strain>
    </source>
</reference>
<dbReference type="InterPro" id="IPR005094">
    <property type="entry name" value="Endonuclease_MobA/VirD2"/>
</dbReference>
<dbReference type="AlphaFoldDB" id="A0A926VLS7"/>
<name>A0A926VLS7_9CYAN</name>
<feature type="domain" description="MobA/VirD2-like nuclease" evidence="1">
    <location>
        <begin position="19"/>
        <end position="142"/>
    </location>
</feature>
<evidence type="ECO:0000313" key="3">
    <source>
        <dbReference type="Proteomes" id="UP000641646"/>
    </source>
</evidence>
<accession>A0A926VLS7</accession>
<proteinExistence type="predicted"/>
<reference evidence="2" key="2">
    <citation type="submission" date="2020-08" db="EMBL/GenBank/DDBJ databases">
        <authorList>
            <person name="Chen M."/>
            <person name="Teng W."/>
            <person name="Zhao L."/>
            <person name="Hu C."/>
            <person name="Zhou Y."/>
            <person name="Han B."/>
            <person name="Song L."/>
            <person name="Shu W."/>
        </authorList>
    </citation>
    <scope>NUCLEOTIDE SEQUENCE</scope>
    <source>
        <strain evidence="2">FACHB-1375</strain>
    </source>
</reference>
<evidence type="ECO:0000313" key="2">
    <source>
        <dbReference type="EMBL" id="MBD2184799.1"/>
    </source>
</evidence>
<organism evidence="2 3">
    <name type="scientific">Aerosakkonema funiforme FACHB-1375</name>
    <dbReference type="NCBI Taxonomy" id="2949571"/>
    <lineage>
        <taxon>Bacteria</taxon>
        <taxon>Bacillati</taxon>
        <taxon>Cyanobacteriota</taxon>
        <taxon>Cyanophyceae</taxon>
        <taxon>Oscillatoriophycideae</taxon>
        <taxon>Aerosakkonematales</taxon>
        <taxon>Aerosakkonemataceae</taxon>
        <taxon>Aerosakkonema</taxon>
    </lineage>
</organism>
<gene>
    <name evidence="2" type="ORF">H6G03_27635</name>
</gene>
<dbReference type="RefSeq" id="WP_190471909.1">
    <property type="nucleotide sequence ID" value="NZ_JACJPW010000095.1"/>
</dbReference>
<keyword evidence="3" id="KW-1185">Reference proteome</keyword>
<dbReference type="EMBL" id="JACJPW010000095">
    <property type="protein sequence ID" value="MBD2184799.1"/>
    <property type="molecule type" value="Genomic_DNA"/>
</dbReference>
<evidence type="ECO:0000259" key="1">
    <source>
        <dbReference type="Pfam" id="PF03432"/>
    </source>
</evidence>